<proteinExistence type="predicted"/>
<dbReference type="Gene3D" id="1.10.1040.10">
    <property type="entry name" value="N-(1-d-carboxylethyl)-l-norvaline Dehydrogenase, domain 2"/>
    <property type="match status" value="1"/>
</dbReference>
<reference evidence="1 2" key="1">
    <citation type="submission" date="2013-12" db="EMBL/GenBank/DDBJ databases">
        <title>NBRP : Genome information of microbial organism related human and environment.</title>
        <authorList>
            <person name="Hattori M."/>
            <person name="Oshima K."/>
            <person name="Inaba H."/>
            <person name="Suda W."/>
            <person name="Sakamoto M."/>
            <person name="Iino T."/>
            <person name="Kitahara M."/>
            <person name="Oshida Y."/>
            <person name="Iida T."/>
            <person name="Kudo T."/>
            <person name="Itoh T."/>
            <person name="Ahmed I."/>
            <person name="Ohkuma M."/>
        </authorList>
    </citation>
    <scope>NUCLEOTIDE SEQUENCE [LARGE SCALE GENOMIC DNA]</scope>
    <source>
        <strain evidence="1 2">JCM 21738</strain>
    </source>
</reference>
<name>W4RW60_9BACI</name>
<dbReference type="InterPro" id="IPR013328">
    <property type="entry name" value="6PGD_dom2"/>
</dbReference>
<organism evidence="1 2">
    <name type="scientific">Mesobacillus boroniphilus JCM 21738</name>
    <dbReference type="NCBI Taxonomy" id="1294265"/>
    <lineage>
        <taxon>Bacteria</taxon>
        <taxon>Bacillati</taxon>
        <taxon>Bacillota</taxon>
        <taxon>Bacilli</taxon>
        <taxon>Bacillales</taxon>
        <taxon>Bacillaceae</taxon>
        <taxon>Mesobacillus</taxon>
    </lineage>
</organism>
<gene>
    <name evidence="1" type="ORF">JCM21738_5176</name>
</gene>
<dbReference type="EMBL" id="BAUW01000126">
    <property type="protein sequence ID" value="GAE48098.1"/>
    <property type="molecule type" value="Genomic_DNA"/>
</dbReference>
<accession>W4RW60</accession>
<dbReference type="eggNOG" id="COG1250">
    <property type="taxonomic scope" value="Bacteria"/>
</dbReference>
<comment type="caution">
    <text evidence="1">The sequence shown here is derived from an EMBL/GenBank/DDBJ whole genome shotgun (WGS) entry which is preliminary data.</text>
</comment>
<evidence type="ECO:0000313" key="2">
    <source>
        <dbReference type="Proteomes" id="UP000018949"/>
    </source>
</evidence>
<keyword evidence="2" id="KW-1185">Reference proteome</keyword>
<evidence type="ECO:0000313" key="1">
    <source>
        <dbReference type="EMBL" id="GAE48098.1"/>
    </source>
</evidence>
<dbReference type="AlphaFoldDB" id="W4RW60"/>
<sequence>MPQFKELANLLKTEYIDKGKLGAATGEGFYKYPNPSYEQPGFLKE</sequence>
<dbReference type="Proteomes" id="UP000018949">
    <property type="component" value="Unassembled WGS sequence"/>
</dbReference>
<protein>
    <submittedName>
        <fullName evidence="1">3-hydroxybutyryl-CoA dehydrogenase</fullName>
    </submittedName>
</protein>